<dbReference type="AlphaFoldDB" id="I8T2R2"/>
<evidence type="ECO:0000313" key="1">
    <source>
        <dbReference type="EMBL" id="EIT68215.1"/>
    </source>
</evidence>
<reference evidence="1 2" key="1">
    <citation type="journal article" date="2012" name="J. Bacteriol.">
        <title>Genome Sequence of n-Alkane-Degrading Hydrocarboniphaga effusa Strain AP103T (ATCC BAA-332T).</title>
        <authorList>
            <person name="Chang H.K."/>
            <person name="Zylstra G.J."/>
            <person name="Chae J.C."/>
        </authorList>
    </citation>
    <scope>NUCLEOTIDE SEQUENCE [LARGE SCALE GENOMIC DNA]</scope>
    <source>
        <strain evidence="1 2">AP103</strain>
    </source>
</reference>
<dbReference type="OrthoDB" id="7061808at2"/>
<organism evidence="1 2">
    <name type="scientific">Hydrocarboniphaga effusa AP103</name>
    <dbReference type="NCBI Taxonomy" id="1172194"/>
    <lineage>
        <taxon>Bacteria</taxon>
        <taxon>Pseudomonadati</taxon>
        <taxon>Pseudomonadota</taxon>
        <taxon>Gammaproteobacteria</taxon>
        <taxon>Nevskiales</taxon>
        <taxon>Nevskiaceae</taxon>
        <taxon>Hydrocarboniphaga</taxon>
    </lineage>
</organism>
<sequence length="110" mass="12389">MLGKIAKGMKDGAMGLALKSFLNDKLGRYGEIVEVQIDTANSRVQLTALLKGEKDTVTAAIERYELERNGDDRYIRLKSFSSSREWLTVLLYDRLTDKQFKLPAAVSSFL</sequence>
<name>I8T2R2_9GAMM</name>
<evidence type="ECO:0000313" key="2">
    <source>
        <dbReference type="Proteomes" id="UP000003704"/>
    </source>
</evidence>
<dbReference type="EMBL" id="AKGD01000004">
    <property type="protein sequence ID" value="EIT68215.1"/>
    <property type="molecule type" value="Genomic_DNA"/>
</dbReference>
<dbReference type="RefSeq" id="WP_007187585.1">
    <property type="nucleotide sequence ID" value="NZ_AKGD01000004.1"/>
</dbReference>
<proteinExistence type="predicted"/>
<accession>I8T2R2</accession>
<comment type="caution">
    <text evidence="1">The sequence shown here is derived from an EMBL/GenBank/DDBJ whole genome shotgun (WGS) entry which is preliminary data.</text>
</comment>
<dbReference type="STRING" id="1172194.WQQ_46500"/>
<gene>
    <name evidence="1" type="ORF">WQQ_46500</name>
</gene>
<keyword evidence="2" id="KW-1185">Reference proteome</keyword>
<dbReference type="Proteomes" id="UP000003704">
    <property type="component" value="Unassembled WGS sequence"/>
</dbReference>
<protein>
    <submittedName>
        <fullName evidence="1">Uncharacterized protein</fullName>
    </submittedName>
</protein>